<gene>
    <name evidence="1" type="ORF">LSAT_V11C300153570</name>
</gene>
<sequence>MPFVDQVDMPYFTFSTINLIRWLSHNWFYVSDLSEYAYQDVESMDASVAHEWRFHLYMTYITENIIDMGFPVMEFVIIRLNDISLIYNLLMTR</sequence>
<protein>
    <submittedName>
        <fullName evidence="1">Uncharacterized protein</fullName>
    </submittedName>
</protein>
<proteinExistence type="predicted"/>
<evidence type="ECO:0000313" key="1">
    <source>
        <dbReference type="EMBL" id="KAJ0216153.1"/>
    </source>
</evidence>
<dbReference type="EMBL" id="NBSK02000003">
    <property type="protein sequence ID" value="KAJ0216153.1"/>
    <property type="molecule type" value="Genomic_DNA"/>
</dbReference>
<organism evidence="1 2">
    <name type="scientific">Lactuca sativa</name>
    <name type="common">Garden lettuce</name>
    <dbReference type="NCBI Taxonomy" id="4236"/>
    <lineage>
        <taxon>Eukaryota</taxon>
        <taxon>Viridiplantae</taxon>
        <taxon>Streptophyta</taxon>
        <taxon>Embryophyta</taxon>
        <taxon>Tracheophyta</taxon>
        <taxon>Spermatophyta</taxon>
        <taxon>Magnoliopsida</taxon>
        <taxon>eudicotyledons</taxon>
        <taxon>Gunneridae</taxon>
        <taxon>Pentapetalae</taxon>
        <taxon>asterids</taxon>
        <taxon>campanulids</taxon>
        <taxon>Asterales</taxon>
        <taxon>Asteraceae</taxon>
        <taxon>Cichorioideae</taxon>
        <taxon>Cichorieae</taxon>
        <taxon>Lactucinae</taxon>
        <taxon>Lactuca</taxon>
    </lineage>
</organism>
<dbReference type="AlphaFoldDB" id="A0A9R1W309"/>
<dbReference type="Proteomes" id="UP000235145">
    <property type="component" value="Unassembled WGS sequence"/>
</dbReference>
<reference evidence="1 2" key="1">
    <citation type="journal article" date="2017" name="Nat. Commun.">
        <title>Genome assembly with in vitro proximity ligation data and whole-genome triplication in lettuce.</title>
        <authorList>
            <person name="Reyes-Chin-Wo S."/>
            <person name="Wang Z."/>
            <person name="Yang X."/>
            <person name="Kozik A."/>
            <person name="Arikit S."/>
            <person name="Song C."/>
            <person name="Xia L."/>
            <person name="Froenicke L."/>
            <person name="Lavelle D.O."/>
            <person name="Truco M.J."/>
            <person name="Xia R."/>
            <person name="Zhu S."/>
            <person name="Xu C."/>
            <person name="Xu H."/>
            <person name="Xu X."/>
            <person name="Cox K."/>
            <person name="Korf I."/>
            <person name="Meyers B.C."/>
            <person name="Michelmore R.W."/>
        </authorList>
    </citation>
    <scope>NUCLEOTIDE SEQUENCE [LARGE SCALE GENOMIC DNA]</scope>
    <source>
        <strain evidence="2">cv. Salinas</strain>
        <tissue evidence="1">Seedlings</tissue>
    </source>
</reference>
<keyword evidence="2" id="KW-1185">Reference proteome</keyword>
<comment type="caution">
    <text evidence="1">The sequence shown here is derived from an EMBL/GenBank/DDBJ whole genome shotgun (WGS) entry which is preliminary data.</text>
</comment>
<accession>A0A9R1W309</accession>
<name>A0A9R1W309_LACSA</name>
<evidence type="ECO:0000313" key="2">
    <source>
        <dbReference type="Proteomes" id="UP000235145"/>
    </source>
</evidence>